<keyword evidence="2" id="KW-0812">Transmembrane</keyword>
<feature type="transmembrane region" description="Helical" evidence="2">
    <location>
        <begin position="50"/>
        <end position="73"/>
    </location>
</feature>
<dbReference type="AlphaFoldDB" id="A0A5N6LNV5"/>
<feature type="transmembrane region" description="Helical" evidence="2">
    <location>
        <begin position="406"/>
        <end position="432"/>
    </location>
</feature>
<evidence type="ECO:0000256" key="1">
    <source>
        <dbReference type="SAM" id="Coils"/>
    </source>
</evidence>
<comment type="caution">
    <text evidence="3">The sequence shown here is derived from an EMBL/GenBank/DDBJ whole genome shotgun (WGS) entry which is preliminary data.</text>
</comment>
<evidence type="ECO:0000313" key="4">
    <source>
        <dbReference type="Proteomes" id="UP000326396"/>
    </source>
</evidence>
<accession>A0A5N6LNV5</accession>
<gene>
    <name evidence="3" type="ORF">E3N88_40846</name>
</gene>
<dbReference type="EMBL" id="SZYD01000019">
    <property type="protein sequence ID" value="KAD2393869.1"/>
    <property type="molecule type" value="Genomic_DNA"/>
</dbReference>
<name>A0A5N6LNV5_9ASTR</name>
<protein>
    <submittedName>
        <fullName evidence="3">Uncharacterized protein</fullName>
    </submittedName>
</protein>
<feature type="transmembrane region" description="Helical" evidence="2">
    <location>
        <begin position="324"/>
        <end position="345"/>
    </location>
</feature>
<dbReference type="Proteomes" id="UP000326396">
    <property type="component" value="Linkage Group LG9"/>
</dbReference>
<feature type="coiled-coil region" evidence="1">
    <location>
        <begin position="467"/>
        <end position="494"/>
    </location>
</feature>
<keyword evidence="2" id="KW-1133">Transmembrane helix</keyword>
<keyword evidence="4" id="KW-1185">Reference proteome</keyword>
<feature type="transmembrane region" description="Helical" evidence="2">
    <location>
        <begin position="147"/>
        <end position="170"/>
    </location>
</feature>
<dbReference type="OrthoDB" id="1915303at2759"/>
<proteinExistence type="predicted"/>
<feature type="transmembrane region" description="Helical" evidence="2">
    <location>
        <begin position="85"/>
        <end position="102"/>
    </location>
</feature>
<organism evidence="3 4">
    <name type="scientific">Mikania micrantha</name>
    <name type="common">bitter vine</name>
    <dbReference type="NCBI Taxonomy" id="192012"/>
    <lineage>
        <taxon>Eukaryota</taxon>
        <taxon>Viridiplantae</taxon>
        <taxon>Streptophyta</taxon>
        <taxon>Embryophyta</taxon>
        <taxon>Tracheophyta</taxon>
        <taxon>Spermatophyta</taxon>
        <taxon>Magnoliopsida</taxon>
        <taxon>eudicotyledons</taxon>
        <taxon>Gunneridae</taxon>
        <taxon>Pentapetalae</taxon>
        <taxon>asterids</taxon>
        <taxon>campanulids</taxon>
        <taxon>Asterales</taxon>
        <taxon>Asteraceae</taxon>
        <taxon>Asteroideae</taxon>
        <taxon>Heliantheae alliance</taxon>
        <taxon>Eupatorieae</taxon>
        <taxon>Mikania</taxon>
    </lineage>
</organism>
<keyword evidence="2" id="KW-0472">Membrane</keyword>
<dbReference type="PANTHER" id="PTHR35307:SF6">
    <property type="entry name" value="TRANSMEMBRANE PROTEIN"/>
    <property type="match status" value="1"/>
</dbReference>
<keyword evidence="1" id="KW-0175">Coiled coil</keyword>
<dbReference type="PANTHER" id="PTHR35307">
    <property type="entry name" value="PROTEIN, PUTATIVE-RELATED"/>
    <property type="match status" value="1"/>
</dbReference>
<reference evidence="3 4" key="1">
    <citation type="submission" date="2019-05" db="EMBL/GenBank/DDBJ databases">
        <title>Mikania micrantha, genome provides insights into the molecular mechanism of rapid growth.</title>
        <authorList>
            <person name="Liu B."/>
        </authorList>
    </citation>
    <scope>NUCLEOTIDE SEQUENCE [LARGE SCALE GENOMIC DNA]</scope>
    <source>
        <strain evidence="3">NLD-2019</strain>
        <tissue evidence="3">Leaf</tissue>
    </source>
</reference>
<evidence type="ECO:0000256" key="2">
    <source>
        <dbReference type="SAM" id="Phobius"/>
    </source>
</evidence>
<feature type="transmembrane region" description="Helical" evidence="2">
    <location>
        <begin position="280"/>
        <end position="304"/>
    </location>
</feature>
<feature type="transmembrane region" description="Helical" evidence="2">
    <location>
        <begin position="122"/>
        <end position="140"/>
    </location>
</feature>
<feature type="transmembrane region" description="Helical" evidence="2">
    <location>
        <begin position="204"/>
        <end position="228"/>
    </location>
</feature>
<sequence>MKYSSTEAYLDLLDELSGDPNVSDHTVSLLMGYVRSIYRSDLQNSYSEPMLWIGMYIALASLCCIFAMVADLFHGLRSRKLWFPCKYFTIDAVSLTVISVAMKLPVDLSGSMPGDVDQAAKLGSMAFMCTMMANFLPCLATMNNNELLTNIIALCVLVVTLVVNVCIQMQTGVVSYKEAAHVVQAVAKSYKLESMGVNKHRNTIIAAVYVTLLLLLLLIHVCSSLAILKSKQIIESKYQQGHAAASKEVTQSTGRLLSVEKLHKHVSNYWIMAGSGNPQFIITCSATTTASGVICALTTILHTLTMSWTISAMLGKDYDSDYKWSTLVILIVQFFGVTLGTIAPISRCFATLSFKVSIKSISNHNKVFKVETYWTQKLYDWKHGNIRYPSRSRKLIKQVINTSKNLLFNICIELQMGVVVVCKMIALIPFFVMKCVLYCLHCWKWLLYTVLSSSGERIENIEQRQYVLQLENEMELAQRTLEGLLKSMNRLIRKGVKKQPNNLLNLIQEKCTSSFQGVKKFDNGCYIPSLLVKVEYKDCWSLPVVTLTTIAITLPNVEKAEVKKLVKSVREGLEYVTLVEENLNASDDYVIVRKGAETLWQEVDVCDKWLGEKLQDIASQVNTTSCQMDRTRQIVQMLLEKAKIKLKEGAKSMDIGGTNDDSKLMSACAYSMCRITRTILDEKESQKELFIELSSRIADIMAACLTNLPQVIAMKCHTSAIEKREACVQAAAQLLGETTEIINTVQGRYSLDMNLDDLPFIDKWRDYYAP</sequence>
<evidence type="ECO:0000313" key="3">
    <source>
        <dbReference type="EMBL" id="KAD2393869.1"/>
    </source>
</evidence>